<evidence type="ECO:0000313" key="2">
    <source>
        <dbReference type="Proteomes" id="UP001235939"/>
    </source>
</evidence>
<evidence type="ECO:0000313" key="1">
    <source>
        <dbReference type="EMBL" id="UYV78482.1"/>
    </source>
</evidence>
<name>A0ABY6LE42_9ARAC</name>
<gene>
    <name evidence="1" type="ORF">LAZ67_16001693</name>
</gene>
<sequence length="128" mass="14771">MDVLRTDHSAVNGVEWYAHTLDDALQNECAMLREIVSHVGRNETTVMRICDLCMQESTTHRRSHPSQYTTSRADRQIVRMAVTDRLVTLRTVAQHIQSVRIIQCLRVPFDAVYSRVVCPQDVHCFVYP</sequence>
<protein>
    <submittedName>
        <fullName evidence="1">Uncharacterized protein</fullName>
    </submittedName>
</protein>
<dbReference type="EMBL" id="CP092878">
    <property type="protein sequence ID" value="UYV78482.1"/>
    <property type="molecule type" value="Genomic_DNA"/>
</dbReference>
<dbReference type="Proteomes" id="UP001235939">
    <property type="component" value="Chromosome 16"/>
</dbReference>
<organism evidence="1 2">
    <name type="scientific">Cordylochernes scorpioides</name>
    <dbReference type="NCBI Taxonomy" id="51811"/>
    <lineage>
        <taxon>Eukaryota</taxon>
        <taxon>Metazoa</taxon>
        <taxon>Ecdysozoa</taxon>
        <taxon>Arthropoda</taxon>
        <taxon>Chelicerata</taxon>
        <taxon>Arachnida</taxon>
        <taxon>Pseudoscorpiones</taxon>
        <taxon>Cheliferoidea</taxon>
        <taxon>Chernetidae</taxon>
        <taxon>Cordylochernes</taxon>
    </lineage>
</organism>
<keyword evidence="2" id="KW-1185">Reference proteome</keyword>
<proteinExistence type="predicted"/>
<accession>A0ABY6LE42</accession>
<reference evidence="1 2" key="1">
    <citation type="submission" date="2022-01" db="EMBL/GenBank/DDBJ databases">
        <title>A chromosomal length assembly of Cordylochernes scorpioides.</title>
        <authorList>
            <person name="Zeh D."/>
            <person name="Zeh J."/>
        </authorList>
    </citation>
    <scope>NUCLEOTIDE SEQUENCE [LARGE SCALE GENOMIC DNA]</scope>
    <source>
        <strain evidence="1">IN4F17</strain>
        <tissue evidence="1">Whole Body</tissue>
    </source>
</reference>